<gene>
    <name evidence="1" type="ORF">DM01DRAFT_1332322</name>
</gene>
<evidence type="ECO:0000313" key="1">
    <source>
        <dbReference type="EMBL" id="ORX61741.1"/>
    </source>
</evidence>
<keyword evidence="2" id="KW-1185">Reference proteome</keyword>
<sequence length="443" mass="50225">MSNHTCSFSGCNVALLSSNRTGRCQAHRKLKDNLTRTCSFLGCNASLRLDNKIGLCRMHRNAGNDICSQQHDNQLLSNDNTTDLCSSHQLERSTAVVSANSICNSKQTSHYSLPKSESMLAEVVGKVAGSKRSLPKDTMEERDLPNDQDEEDIVDLALLKRAFADSFKKMDDSKKWRLRSGKFVEDSLYAFGMSCSAEHLCHSFVVDPSDAIYTKHNIFTEDELTEIAASHCKPYPDIPLALRDFINQFNVTSTSDLRKAVLKTHPWDENYNKNIHGDLDWVRNSMYNLLRLYESDELEHPHLEQWFNIHVWRFFDTVFDTMKRIEVVRGESSSKASAVRKNLERVVGSKERIAAKKRGRKCDLIVRHHAPDHQVPLEYGAGESGRVYDGPHGTKLLTESSLKLPKTLKDMLDHLVINNSIPQDDIHKLEMVGYVTAGNDLLF</sequence>
<dbReference type="OrthoDB" id="2264732at2759"/>
<proteinExistence type="predicted"/>
<dbReference type="AlphaFoldDB" id="A0A1X2GUP6"/>
<organism evidence="1 2">
    <name type="scientific">Hesseltinella vesiculosa</name>
    <dbReference type="NCBI Taxonomy" id="101127"/>
    <lineage>
        <taxon>Eukaryota</taxon>
        <taxon>Fungi</taxon>
        <taxon>Fungi incertae sedis</taxon>
        <taxon>Mucoromycota</taxon>
        <taxon>Mucoromycotina</taxon>
        <taxon>Mucoromycetes</taxon>
        <taxon>Mucorales</taxon>
        <taxon>Cunninghamellaceae</taxon>
        <taxon>Hesseltinella</taxon>
    </lineage>
</organism>
<protein>
    <submittedName>
        <fullName evidence="1">Uncharacterized protein</fullName>
    </submittedName>
</protein>
<accession>A0A1X2GUP6</accession>
<dbReference type="Proteomes" id="UP000242146">
    <property type="component" value="Unassembled WGS sequence"/>
</dbReference>
<evidence type="ECO:0000313" key="2">
    <source>
        <dbReference type="Proteomes" id="UP000242146"/>
    </source>
</evidence>
<dbReference type="EMBL" id="MCGT01000003">
    <property type="protein sequence ID" value="ORX61741.1"/>
    <property type="molecule type" value="Genomic_DNA"/>
</dbReference>
<name>A0A1X2GUP6_9FUNG</name>
<comment type="caution">
    <text evidence="1">The sequence shown here is derived from an EMBL/GenBank/DDBJ whole genome shotgun (WGS) entry which is preliminary data.</text>
</comment>
<reference evidence="1 2" key="1">
    <citation type="submission" date="2016-07" db="EMBL/GenBank/DDBJ databases">
        <title>Pervasive Adenine N6-methylation of Active Genes in Fungi.</title>
        <authorList>
            <consortium name="DOE Joint Genome Institute"/>
            <person name="Mondo S.J."/>
            <person name="Dannebaum R.O."/>
            <person name="Kuo R.C."/>
            <person name="Labutti K."/>
            <person name="Haridas S."/>
            <person name="Kuo A."/>
            <person name="Salamov A."/>
            <person name="Ahrendt S.R."/>
            <person name="Lipzen A."/>
            <person name="Sullivan W."/>
            <person name="Andreopoulos W.B."/>
            <person name="Clum A."/>
            <person name="Lindquist E."/>
            <person name="Daum C."/>
            <person name="Ramamoorthy G.K."/>
            <person name="Gryganskyi A."/>
            <person name="Culley D."/>
            <person name="Magnuson J.K."/>
            <person name="James T.Y."/>
            <person name="O'Malley M.A."/>
            <person name="Stajich J.E."/>
            <person name="Spatafora J.W."/>
            <person name="Visel A."/>
            <person name="Grigoriev I.V."/>
        </authorList>
    </citation>
    <scope>NUCLEOTIDE SEQUENCE [LARGE SCALE GENOMIC DNA]</scope>
    <source>
        <strain evidence="1 2">NRRL 3301</strain>
    </source>
</reference>